<sequence length="179" mass="19781">MTEDNGGADGVDDEPDRSPSAGRMGKAAEYLVAASCMLASRGELNVSTSLVDDEGVDLVFNRRDSSATLAVQVKARMSDSKRVRSETFVAFVRAQTFRRRPNLDMLFIAVDVDRGAIMTAWLVPSQVYAAGAGRPTSRDRYRFYASMKPDARDRWVDYRLAPSELAPRILARLAELNTV</sequence>
<dbReference type="Gene3D" id="3.40.1350.10">
    <property type="match status" value="1"/>
</dbReference>
<protein>
    <recommendedName>
        <fullName evidence="4">DUF4365 domain-containing protein</fullName>
    </recommendedName>
</protein>
<gene>
    <name evidence="2" type="ORF">GCM10010185_62270</name>
</gene>
<evidence type="ECO:0000313" key="2">
    <source>
        <dbReference type="EMBL" id="GGP79885.1"/>
    </source>
</evidence>
<keyword evidence="3" id="KW-1185">Reference proteome</keyword>
<dbReference type="EMBL" id="BMRG01000019">
    <property type="protein sequence ID" value="GGP79885.1"/>
    <property type="molecule type" value="Genomic_DNA"/>
</dbReference>
<evidence type="ECO:0008006" key="4">
    <source>
        <dbReference type="Google" id="ProtNLM"/>
    </source>
</evidence>
<feature type="region of interest" description="Disordered" evidence="1">
    <location>
        <begin position="1"/>
        <end position="24"/>
    </location>
</feature>
<dbReference type="Proteomes" id="UP000639606">
    <property type="component" value="Unassembled WGS sequence"/>
</dbReference>
<organism evidence="2 3">
    <name type="scientific">Saccharothrix coeruleofusca</name>
    <dbReference type="NCBI Taxonomy" id="33919"/>
    <lineage>
        <taxon>Bacteria</taxon>
        <taxon>Bacillati</taxon>
        <taxon>Actinomycetota</taxon>
        <taxon>Actinomycetes</taxon>
        <taxon>Pseudonocardiales</taxon>
        <taxon>Pseudonocardiaceae</taxon>
        <taxon>Saccharothrix</taxon>
    </lineage>
</organism>
<dbReference type="RefSeq" id="WP_189226891.1">
    <property type="nucleotide sequence ID" value="NZ_BMRG01000019.1"/>
</dbReference>
<dbReference type="AlphaFoldDB" id="A0A918AT77"/>
<dbReference type="GO" id="GO:0003676">
    <property type="term" value="F:nucleic acid binding"/>
    <property type="evidence" value="ECO:0007669"/>
    <property type="project" value="InterPro"/>
</dbReference>
<evidence type="ECO:0000313" key="3">
    <source>
        <dbReference type="Proteomes" id="UP000639606"/>
    </source>
</evidence>
<proteinExistence type="predicted"/>
<reference evidence="2" key="2">
    <citation type="submission" date="2020-09" db="EMBL/GenBank/DDBJ databases">
        <authorList>
            <person name="Sun Q."/>
            <person name="Ohkuma M."/>
        </authorList>
    </citation>
    <scope>NUCLEOTIDE SEQUENCE</scope>
    <source>
        <strain evidence="2">JCM 3313</strain>
    </source>
</reference>
<reference evidence="2" key="1">
    <citation type="journal article" date="2014" name="Int. J. Syst. Evol. Microbiol.">
        <title>Complete genome sequence of Corynebacterium casei LMG S-19264T (=DSM 44701T), isolated from a smear-ripened cheese.</title>
        <authorList>
            <consortium name="US DOE Joint Genome Institute (JGI-PGF)"/>
            <person name="Walter F."/>
            <person name="Albersmeier A."/>
            <person name="Kalinowski J."/>
            <person name="Ruckert C."/>
        </authorList>
    </citation>
    <scope>NUCLEOTIDE SEQUENCE</scope>
    <source>
        <strain evidence="2">JCM 3313</strain>
    </source>
</reference>
<comment type="caution">
    <text evidence="2">The sequence shown here is derived from an EMBL/GenBank/DDBJ whole genome shotgun (WGS) entry which is preliminary data.</text>
</comment>
<dbReference type="InterPro" id="IPR011856">
    <property type="entry name" value="tRNA_endonuc-like_dom_sf"/>
</dbReference>
<name>A0A918AT77_9PSEU</name>
<evidence type="ECO:0000256" key="1">
    <source>
        <dbReference type="SAM" id="MobiDB-lite"/>
    </source>
</evidence>
<accession>A0A918AT77</accession>